<feature type="transmembrane region" description="Helical" evidence="7">
    <location>
        <begin position="242"/>
        <end position="268"/>
    </location>
</feature>
<feature type="transmembrane region" description="Helical" evidence="7">
    <location>
        <begin position="132"/>
        <end position="157"/>
    </location>
</feature>
<evidence type="ECO:0000256" key="1">
    <source>
        <dbReference type="ARBA" id="ARBA00004651"/>
    </source>
</evidence>
<accession>A0A1X7A2H2</accession>
<evidence type="ECO:0000256" key="6">
    <source>
        <dbReference type="ARBA" id="ARBA00023136"/>
    </source>
</evidence>
<dbReference type="Pfam" id="PF00528">
    <property type="entry name" value="BPD_transp_1"/>
    <property type="match status" value="1"/>
</dbReference>
<dbReference type="EMBL" id="FWFN01000008">
    <property type="protein sequence ID" value="SLN68435.1"/>
    <property type="molecule type" value="Genomic_DNA"/>
</dbReference>
<keyword evidence="6 7" id="KW-0472">Membrane</keyword>
<dbReference type="InterPro" id="IPR000515">
    <property type="entry name" value="MetI-like"/>
</dbReference>
<feature type="transmembrane region" description="Helical" evidence="7">
    <location>
        <begin position="288"/>
        <end position="307"/>
    </location>
</feature>
<feature type="transmembrane region" description="Helical" evidence="7">
    <location>
        <begin position="177"/>
        <end position="201"/>
    </location>
</feature>
<dbReference type="Gene3D" id="1.10.3720.10">
    <property type="entry name" value="MetI-like"/>
    <property type="match status" value="1"/>
</dbReference>
<dbReference type="AlphaFoldDB" id="A0A1X7A2H2"/>
<dbReference type="PANTHER" id="PTHR43163:SF9">
    <property type="entry name" value="ABC TRANSPORTER PERMEASE PROTEIN"/>
    <property type="match status" value="1"/>
</dbReference>
<dbReference type="InterPro" id="IPR045621">
    <property type="entry name" value="BPD_transp_1_N"/>
</dbReference>
<name>A0A1X7A2H2_9RHOB</name>
<comment type="subcellular location">
    <subcellularLocation>
        <location evidence="1 7">Cell membrane</location>
        <topology evidence="1 7">Multi-pass membrane protein</topology>
    </subcellularLocation>
</comment>
<reference evidence="10" key="1">
    <citation type="submission" date="2017-03" db="EMBL/GenBank/DDBJ databases">
        <authorList>
            <person name="Rodrigo-Torres L."/>
            <person name="Arahal R.D."/>
            <person name="Lucena T."/>
        </authorList>
    </citation>
    <scope>NUCLEOTIDE SEQUENCE [LARGE SCALE GENOMIC DNA]</scope>
    <source>
        <strain evidence="10">CECT 7751</strain>
    </source>
</reference>
<evidence type="ECO:0000259" key="8">
    <source>
        <dbReference type="PROSITE" id="PS50928"/>
    </source>
</evidence>
<evidence type="ECO:0000256" key="3">
    <source>
        <dbReference type="ARBA" id="ARBA00022475"/>
    </source>
</evidence>
<dbReference type="PROSITE" id="PS50928">
    <property type="entry name" value="ABC_TM1"/>
    <property type="match status" value="1"/>
</dbReference>
<keyword evidence="2 7" id="KW-0813">Transport</keyword>
<evidence type="ECO:0000256" key="2">
    <source>
        <dbReference type="ARBA" id="ARBA00022448"/>
    </source>
</evidence>
<dbReference type="InterPro" id="IPR035906">
    <property type="entry name" value="MetI-like_sf"/>
</dbReference>
<dbReference type="GO" id="GO:0055085">
    <property type="term" value="P:transmembrane transport"/>
    <property type="evidence" value="ECO:0007669"/>
    <property type="project" value="InterPro"/>
</dbReference>
<gene>
    <name evidence="9" type="primary">dppB_4</name>
    <name evidence="9" type="ORF">PSM7751_03587</name>
</gene>
<evidence type="ECO:0000313" key="9">
    <source>
        <dbReference type="EMBL" id="SLN68435.1"/>
    </source>
</evidence>
<dbReference type="OrthoDB" id="9807402at2"/>
<keyword evidence="3" id="KW-1003">Cell membrane</keyword>
<organism evidence="9 10">
    <name type="scientific">Pseudooceanicola marinus</name>
    <dbReference type="NCBI Taxonomy" id="396013"/>
    <lineage>
        <taxon>Bacteria</taxon>
        <taxon>Pseudomonadati</taxon>
        <taxon>Pseudomonadota</taxon>
        <taxon>Alphaproteobacteria</taxon>
        <taxon>Rhodobacterales</taxon>
        <taxon>Paracoccaceae</taxon>
        <taxon>Pseudooceanicola</taxon>
    </lineage>
</organism>
<dbReference type="PANTHER" id="PTHR43163">
    <property type="entry name" value="DIPEPTIDE TRANSPORT SYSTEM PERMEASE PROTEIN DPPB-RELATED"/>
    <property type="match status" value="1"/>
</dbReference>
<feature type="domain" description="ABC transmembrane type-1" evidence="8">
    <location>
        <begin position="96"/>
        <end position="307"/>
    </location>
</feature>
<evidence type="ECO:0000256" key="7">
    <source>
        <dbReference type="RuleBase" id="RU363032"/>
    </source>
</evidence>
<dbReference type="RefSeq" id="WP_085889609.1">
    <property type="nucleotide sequence ID" value="NZ_FWFN01000008.1"/>
</dbReference>
<evidence type="ECO:0000256" key="4">
    <source>
        <dbReference type="ARBA" id="ARBA00022692"/>
    </source>
</evidence>
<dbReference type="Pfam" id="PF19300">
    <property type="entry name" value="BPD_transp_1_N"/>
    <property type="match status" value="1"/>
</dbReference>
<sequence>MPPLVKRLASAIGLLVAVLVLNFLLIQMAPGDPVEVIVGEMGGASEELIARLRAEYGLDKPVIVQLGLYLSKVVTGDFGYSYYFNQPVLSLILQRLPATILLVVSSLMIAVVVGTLMGIYSARKPKGLLSHFVTIFSLVGYAAPVFWTGLMLLILFASVFPIFPVSGMQNVRGSETWIGAVLDVLHHLVLPSVTLASIYIATYSRLSRASMLDVLGSDYIRTARAKGLNERRVIFGHALRNGLIPVVTMVGLQFGQLFAGAVLVETVFNWPGLGRLAYESILRRDYPTILAILFFSAILVMVANILTDLAYGRIDPRIGGGRRKPSKPKGAAQ</sequence>
<dbReference type="CDD" id="cd06261">
    <property type="entry name" value="TM_PBP2"/>
    <property type="match status" value="1"/>
</dbReference>
<keyword evidence="5 7" id="KW-1133">Transmembrane helix</keyword>
<dbReference type="GO" id="GO:0005886">
    <property type="term" value="C:plasma membrane"/>
    <property type="evidence" value="ECO:0007669"/>
    <property type="project" value="UniProtKB-SubCell"/>
</dbReference>
<keyword evidence="4 7" id="KW-0812">Transmembrane</keyword>
<protein>
    <submittedName>
        <fullName evidence="9">Dipeptide transport system permease protein DppB</fullName>
    </submittedName>
</protein>
<feature type="transmembrane region" description="Helical" evidence="7">
    <location>
        <begin position="98"/>
        <end position="120"/>
    </location>
</feature>
<evidence type="ECO:0000256" key="5">
    <source>
        <dbReference type="ARBA" id="ARBA00022989"/>
    </source>
</evidence>
<keyword evidence="10" id="KW-1185">Reference proteome</keyword>
<dbReference type="SUPFAM" id="SSF161098">
    <property type="entry name" value="MetI-like"/>
    <property type="match status" value="1"/>
</dbReference>
<dbReference type="Proteomes" id="UP000193963">
    <property type="component" value="Unassembled WGS sequence"/>
</dbReference>
<evidence type="ECO:0000313" key="10">
    <source>
        <dbReference type="Proteomes" id="UP000193963"/>
    </source>
</evidence>
<comment type="similarity">
    <text evidence="7">Belongs to the binding-protein-dependent transport system permease family.</text>
</comment>
<proteinExistence type="inferred from homology"/>